<keyword evidence="3" id="KW-1185">Reference proteome</keyword>
<dbReference type="Proteomes" id="UP001304300">
    <property type="component" value="Chromosome"/>
</dbReference>
<sequence length="99" mass="11471">MDIESPILLKIKAALFLVISGLSAGLLLALFYSVISWQVIALFFLCIWSFCRAYYFCFYVMEHYADPNYKYAGLYDLFLHLAGLKKSKTSKRCDSRDLF</sequence>
<keyword evidence="1" id="KW-0472">Membrane</keyword>
<dbReference type="EMBL" id="CP136920">
    <property type="protein sequence ID" value="WOO41461.1"/>
    <property type="molecule type" value="Genomic_DNA"/>
</dbReference>
<feature type="transmembrane region" description="Helical" evidence="1">
    <location>
        <begin position="12"/>
        <end position="34"/>
    </location>
</feature>
<evidence type="ECO:0000313" key="3">
    <source>
        <dbReference type="Proteomes" id="UP001304300"/>
    </source>
</evidence>
<dbReference type="AlphaFoldDB" id="A0AAQ3QTL8"/>
<proteinExistence type="predicted"/>
<evidence type="ECO:0000256" key="1">
    <source>
        <dbReference type="SAM" id="Phobius"/>
    </source>
</evidence>
<accession>A0AAQ3QTL8</accession>
<keyword evidence="1" id="KW-1133">Transmembrane helix</keyword>
<name>A0AAQ3QTL8_9BACT</name>
<gene>
    <name evidence="2" type="ORF">RZN69_00065</name>
</gene>
<dbReference type="RefSeq" id="WP_317833945.1">
    <property type="nucleotide sequence ID" value="NZ_CP136920.1"/>
</dbReference>
<feature type="transmembrane region" description="Helical" evidence="1">
    <location>
        <begin position="40"/>
        <end position="61"/>
    </location>
</feature>
<keyword evidence="1" id="KW-0812">Transmembrane</keyword>
<reference evidence="2 3" key="1">
    <citation type="submission" date="2023-10" db="EMBL/GenBank/DDBJ databases">
        <title>Rubellicoccus peritrichatus gen. nov., sp. nov., isolated from an algae of coral reef tank.</title>
        <authorList>
            <person name="Luo J."/>
        </authorList>
    </citation>
    <scope>NUCLEOTIDE SEQUENCE [LARGE SCALE GENOMIC DNA]</scope>
    <source>
        <strain evidence="2 3">CR14</strain>
    </source>
</reference>
<dbReference type="KEGG" id="puo:RZN69_00065"/>
<organism evidence="2 3">
    <name type="scientific">Rubellicoccus peritrichatus</name>
    <dbReference type="NCBI Taxonomy" id="3080537"/>
    <lineage>
        <taxon>Bacteria</taxon>
        <taxon>Pseudomonadati</taxon>
        <taxon>Verrucomicrobiota</taxon>
        <taxon>Opitutia</taxon>
        <taxon>Puniceicoccales</taxon>
        <taxon>Cerasicoccaceae</taxon>
        <taxon>Rubellicoccus</taxon>
    </lineage>
</organism>
<evidence type="ECO:0000313" key="2">
    <source>
        <dbReference type="EMBL" id="WOO41461.1"/>
    </source>
</evidence>
<protein>
    <submittedName>
        <fullName evidence="2">Uncharacterized protein</fullName>
    </submittedName>
</protein>